<feature type="non-terminal residue" evidence="12">
    <location>
        <position position="662"/>
    </location>
</feature>
<evidence type="ECO:0000256" key="11">
    <source>
        <dbReference type="ARBA" id="ARBA00024615"/>
    </source>
</evidence>
<dbReference type="AlphaFoldDB" id="A0A9W8ALF3"/>
<evidence type="ECO:0000256" key="2">
    <source>
        <dbReference type="ARBA" id="ARBA00004623"/>
    </source>
</evidence>
<evidence type="ECO:0000256" key="9">
    <source>
        <dbReference type="ARBA" id="ARBA00023136"/>
    </source>
</evidence>
<keyword evidence="8" id="KW-0445">Lipid transport</keyword>
<dbReference type="GO" id="GO:0043495">
    <property type="term" value="F:protein-membrane adaptor activity"/>
    <property type="evidence" value="ECO:0007669"/>
    <property type="project" value="TreeGrafter"/>
</dbReference>
<evidence type="ECO:0000256" key="8">
    <source>
        <dbReference type="ARBA" id="ARBA00023055"/>
    </source>
</evidence>
<evidence type="ECO:0000256" key="10">
    <source>
        <dbReference type="ARBA" id="ARBA00024479"/>
    </source>
</evidence>
<evidence type="ECO:0000256" key="1">
    <source>
        <dbReference type="ARBA" id="ARBA00004406"/>
    </source>
</evidence>
<evidence type="ECO:0000256" key="5">
    <source>
        <dbReference type="ARBA" id="ARBA00022448"/>
    </source>
</evidence>
<organism evidence="12 13">
    <name type="scientific">Dispira parvispora</name>
    <dbReference type="NCBI Taxonomy" id="1520584"/>
    <lineage>
        <taxon>Eukaryota</taxon>
        <taxon>Fungi</taxon>
        <taxon>Fungi incertae sedis</taxon>
        <taxon>Zoopagomycota</taxon>
        <taxon>Kickxellomycotina</taxon>
        <taxon>Dimargaritomycetes</taxon>
        <taxon>Dimargaritales</taxon>
        <taxon>Dimargaritaceae</taxon>
        <taxon>Dispira</taxon>
    </lineage>
</organism>
<dbReference type="EMBL" id="JANBPY010001303">
    <property type="protein sequence ID" value="KAJ1960613.1"/>
    <property type="molecule type" value="Genomic_DNA"/>
</dbReference>
<sequence>MSFLSIPSWAVPAALQKRLVKFLLKRALGQFLQEDLEHNEELDIQLGNGQVVLRNVHLNSDVFNDLCQTLPFRVQEGIIGSIQVSIPWSNLWSGNCEVKLDNLVLTWVVLDPTDSPFTTTTSSSAASDDVHIMSSSLHFADDFLRKETTRHRDTGRLMESVLSSFHADTTSTSSTQGLRILTELIDKIISRVNIRFRNVIVNLVRGQPAQPCAPTDCHLRIHIDQVDYEDRENPDQFEPPLPPRPIPTQWFRKIARIHGFRIELLHNGPTSNSCPEPVSQPTPSWSHRHTVLALGEAPCVLELDMERLLPFHVGEAPQEGFDFSPPGLSEVPLEWRATWKMPPCLVVCSPWHLALLSDLLALFQHHPTDSTTDKVTPGSPAWDSNQGGSALFHSALEEMPTRDAASYPHLESLTSPSQGGVSEPRSSITLNVRIQNVACVLLEDLEAQWLPPHPSSLPKAGTSIFLPEELDSQPGLQFNMGRFDLTFTAQRRTDPPELFPTLIRASWTALDGTLVAGPSAPRYPLFQSVPSAATPQNEYPNADPLSRPLGVFLGQWSDPLGEFKGSVDLPALTATLSTTRLVRYLEYIKHFSQVSLSLSTAKEPPLTTTGVPNSPTAGAADPAQLLEELHFELSATPRRSRSSLTVRIPTFTLNVMPPEEGS</sequence>
<dbReference type="OrthoDB" id="18982at2759"/>
<evidence type="ECO:0000313" key="12">
    <source>
        <dbReference type="EMBL" id="KAJ1960613.1"/>
    </source>
</evidence>
<dbReference type="GO" id="GO:0000045">
    <property type="term" value="P:autophagosome assembly"/>
    <property type="evidence" value="ECO:0007669"/>
    <property type="project" value="TreeGrafter"/>
</dbReference>
<dbReference type="GO" id="GO:0034727">
    <property type="term" value="P:piecemeal microautophagy of the nucleus"/>
    <property type="evidence" value="ECO:0007669"/>
    <property type="project" value="TreeGrafter"/>
</dbReference>
<dbReference type="GO" id="GO:0005789">
    <property type="term" value="C:endoplasmic reticulum membrane"/>
    <property type="evidence" value="ECO:0007669"/>
    <property type="project" value="UniProtKB-SubCell"/>
</dbReference>
<dbReference type="GO" id="GO:0061723">
    <property type="term" value="P:glycophagy"/>
    <property type="evidence" value="ECO:0007669"/>
    <property type="project" value="TreeGrafter"/>
</dbReference>
<comment type="caution">
    <text evidence="12">The sequence shown here is derived from an EMBL/GenBank/DDBJ whole genome shotgun (WGS) entry which is preliminary data.</text>
</comment>
<keyword evidence="9" id="KW-0472">Membrane</keyword>
<dbReference type="GO" id="GO:0061709">
    <property type="term" value="P:reticulophagy"/>
    <property type="evidence" value="ECO:0007669"/>
    <property type="project" value="TreeGrafter"/>
</dbReference>
<evidence type="ECO:0000256" key="4">
    <source>
        <dbReference type="ARBA" id="ARBA00018070"/>
    </source>
</evidence>
<reference evidence="12" key="1">
    <citation type="submission" date="2022-07" db="EMBL/GenBank/DDBJ databases">
        <title>Phylogenomic reconstructions and comparative analyses of Kickxellomycotina fungi.</title>
        <authorList>
            <person name="Reynolds N.K."/>
            <person name="Stajich J.E."/>
            <person name="Barry K."/>
            <person name="Grigoriev I.V."/>
            <person name="Crous P."/>
            <person name="Smith M.E."/>
        </authorList>
    </citation>
    <scope>NUCLEOTIDE SEQUENCE</scope>
    <source>
        <strain evidence="12">RSA 1196</strain>
    </source>
</reference>
<keyword evidence="5" id="KW-0813">Transport</keyword>
<gene>
    <name evidence="12" type="primary">ATG2_1</name>
    <name evidence="12" type="ORF">IWQ62_004165</name>
</gene>
<dbReference type="PANTHER" id="PTHR13190">
    <property type="entry name" value="AUTOPHAGY-RELATED 2, ISOFORM A"/>
    <property type="match status" value="1"/>
</dbReference>
<evidence type="ECO:0000256" key="7">
    <source>
        <dbReference type="ARBA" id="ARBA00023006"/>
    </source>
</evidence>
<dbReference type="GO" id="GO:0006869">
    <property type="term" value="P:lipid transport"/>
    <property type="evidence" value="ECO:0007669"/>
    <property type="project" value="UniProtKB-KW"/>
</dbReference>
<evidence type="ECO:0000256" key="6">
    <source>
        <dbReference type="ARBA" id="ARBA00022824"/>
    </source>
</evidence>
<dbReference type="GO" id="GO:0061908">
    <property type="term" value="C:phagophore"/>
    <property type="evidence" value="ECO:0007669"/>
    <property type="project" value="TreeGrafter"/>
</dbReference>
<comment type="similarity">
    <text evidence="3">Belongs to the ATG2 family.</text>
</comment>
<dbReference type="Pfam" id="PF13329">
    <property type="entry name" value="ATG2_CAD"/>
    <property type="match status" value="1"/>
</dbReference>
<protein>
    <recommendedName>
        <fullName evidence="4">Autophagy-related protein 2</fullName>
    </recommendedName>
</protein>
<keyword evidence="13" id="KW-1185">Reference proteome</keyword>
<name>A0A9W8ALF3_9FUNG</name>
<comment type="subcellular location">
    <subcellularLocation>
        <location evidence="1">Endoplasmic reticulum membrane</location>
        <topology evidence="1">Peripheral membrane protein</topology>
    </subcellularLocation>
    <subcellularLocation>
        <location evidence="2">Preautophagosomal structure membrane</location>
        <topology evidence="2">Peripheral membrane protein</topology>
    </subcellularLocation>
</comment>
<evidence type="ECO:0000256" key="3">
    <source>
        <dbReference type="ARBA" id="ARBA00009714"/>
    </source>
</evidence>
<dbReference type="Proteomes" id="UP001150925">
    <property type="component" value="Unassembled WGS sequence"/>
</dbReference>
<proteinExistence type="inferred from homology"/>
<keyword evidence="7" id="KW-0072">Autophagy</keyword>
<dbReference type="GO" id="GO:0034045">
    <property type="term" value="C:phagophore assembly site membrane"/>
    <property type="evidence" value="ECO:0007669"/>
    <property type="project" value="UniProtKB-SubCell"/>
</dbReference>
<dbReference type="InterPro" id="IPR026849">
    <property type="entry name" value="ATG2"/>
</dbReference>
<dbReference type="GO" id="GO:0032266">
    <property type="term" value="F:phosphatidylinositol-3-phosphate binding"/>
    <property type="evidence" value="ECO:0007669"/>
    <property type="project" value="TreeGrafter"/>
</dbReference>
<keyword evidence="6" id="KW-0256">Endoplasmic reticulum</keyword>
<comment type="catalytic activity">
    <reaction evidence="11">
        <text>a 1,2-diacyl-sn-glycero-3-phosphoethanolamine(in) = a 1,2-diacyl-sn-glycero-3-phosphoethanolamine(out)</text>
        <dbReference type="Rhea" id="RHEA:38895"/>
        <dbReference type="ChEBI" id="CHEBI:64612"/>
    </reaction>
</comment>
<dbReference type="PANTHER" id="PTHR13190:SF1">
    <property type="entry name" value="AUTOPHAGY-RELATED 2, ISOFORM A"/>
    <property type="match status" value="1"/>
</dbReference>
<dbReference type="GO" id="GO:0000422">
    <property type="term" value="P:autophagy of mitochondrion"/>
    <property type="evidence" value="ECO:0007669"/>
    <property type="project" value="TreeGrafter"/>
</dbReference>
<accession>A0A9W8ALF3</accession>
<comment type="catalytic activity">
    <reaction evidence="10">
        <text>a 1,2-diacyl-sn-glycero-3-phospho-L-serine(in) = a 1,2-diacyl-sn-glycero-3-phospho-L-serine(out)</text>
        <dbReference type="Rhea" id="RHEA:38663"/>
        <dbReference type="ChEBI" id="CHEBI:57262"/>
    </reaction>
</comment>
<evidence type="ECO:0000313" key="13">
    <source>
        <dbReference type="Proteomes" id="UP001150925"/>
    </source>
</evidence>